<evidence type="ECO:0000256" key="9">
    <source>
        <dbReference type="ARBA" id="ARBA00023285"/>
    </source>
</evidence>
<feature type="transmembrane region" description="Helical" evidence="10">
    <location>
        <begin position="440"/>
        <end position="461"/>
    </location>
</feature>
<dbReference type="eggNOG" id="ENOG502QQ2T">
    <property type="taxonomic scope" value="Eukaryota"/>
</dbReference>
<name>K3XAD1_GLOUD</name>
<evidence type="ECO:0000256" key="2">
    <source>
        <dbReference type="ARBA" id="ARBA00009901"/>
    </source>
</evidence>
<feature type="transmembrane region" description="Helical" evidence="10">
    <location>
        <begin position="216"/>
        <end position="235"/>
    </location>
</feature>
<keyword evidence="6 10" id="KW-1133">Transmembrane helix</keyword>
<feature type="transmembrane region" description="Helical" evidence="10">
    <location>
        <begin position="168"/>
        <end position="196"/>
    </location>
</feature>
<evidence type="ECO:0000256" key="5">
    <source>
        <dbReference type="ARBA" id="ARBA00022692"/>
    </source>
</evidence>
<evidence type="ECO:0000256" key="3">
    <source>
        <dbReference type="ARBA" id="ARBA00022448"/>
    </source>
</evidence>
<evidence type="ECO:0000313" key="12">
    <source>
        <dbReference type="Proteomes" id="UP000019132"/>
    </source>
</evidence>
<evidence type="ECO:0000256" key="4">
    <source>
        <dbReference type="ARBA" id="ARBA00022628"/>
    </source>
</evidence>
<dbReference type="Proteomes" id="UP000019132">
    <property type="component" value="Unassembled WGS sequence"/>
</dbReference>
<comment type="subcellular location">
    <subcellularLocation>
        <location evidence="1">Lysosome membrane</location>
        <topology evidence="1">Multi-pass membrane protein</topology>
    </subcellularLocation>
</comment>
<evidence type="ECO:0000256" key="6">
    <source>
        <dbReference type="ARBA" id="ARBA00022989"/>
    </source>
</evidence>
<keyword evidence="9" id="KW-0170">Cobalt</keyword>
<evidence type="ECO:0000256" key="8">
    <source>
        <dbReference type="ARBA" id="ARBA00023228"/>
    </source>
</evidence>
<dbReference type="GO" id="GO:0031419">
    <property type="term" value="F:cobalamin binding"/>
    <property type="evidence" value="ECO:0007669"/>
    <property type="project" value="UniProtKB-KW"/>
</dbReference>
<dbReference type="InterPro" id="IPR006876">
    <property type="entry name" value="LMBR1-like_membr_prot"/>
</dbReference>
<dbReference type="HOGENOM" id="CLU_037078_0_0_1"/>
<dbReference type="GO" id="GO:0072665">
    <property type="term" value="P:protein localization to vacuole"/>
    <property type="evidence" value="ECO:0007669"/>
    <property type="project" value="TreeGrafter"/>
</dbReference>
<evidence type="ECO:0000256" key="7">
    <source>
        <dbReference type="ARBA" id="ARBA00023136"/>
    </source>
</evidence>
<dbReference type="GO" id="GO:0005765">
    <property type="term" value="C:lysosomal membrane"/>
    <property type="evidence" value="ECO:0007669"/>
    <property type="project" value="UniProtKB-SubCell"/>
</dbReference>
<protein>
    <recommendedName>
        <fullName evidence="13">Lysosomal cobalamin transporter</fullName>
    </recommendedName>
</protein>
<keyword evidence="7 10" id="KW-0472">Membrane</keyword>
<dbReference type="Pfam" id="PF04791">
    <property type="entry name" value="LMBR1"/>
    <property type="match status" value="1"/>
</dbReference>
<dbReference type="PANTHER" id="PTHR16130:SF2">
    <property type="entry name" value="LYSOSOMAL COBALAMIN TRANSPORT ESCORT PROTEIN LMBD1"/>
    <property type="match status" value="1"/>
</dbReference>
<dbReference type="InParanoid" id="K3XAD1"/>
<keyword evidence="5 10" id="KW-0812">Transmembrane</keyword>
<dbReference type="OMA" id="FWAQFVF"/>
<feature type="transmembrane region" description="Helical" evidence="10">
    <location>
        <begin position="27"/>
        <end position="51"/>
    </location>
</feature>
<keyword evidence="12" id="KW-1185">Reference proteome</keyword>
<feature type="transmembrane region" description="Helical" evidence="10">
    <location>
        <begin position="396"/>
        <end position="419"/>
    </location>
</feature>
<reference evidence="12" key="1">
    <citation type="journal article" date="2010" name="Genome Biol.">
        <title>Genome sequence of the necrotrophic plant pathogen Pythium ultimum reveals original pathogenicity mechanisms and effector repertoire.</title>
        <authorList>
            <person name="Levesque C.A."/>
            <person name="Brouwer H."/>
            <person name="Cano L."/>
            <person name="Hamilton J.P."/>
            <person name="Holt C."/>
            <person name="Huitema E."/>
            <person name="Raffaele S."/>
            <person name="Robideau G.P."/>
            <person name="Thines M."/>
            <person name="Win J."/>
            <person name="Zerillo M.M."/>
            <person name="Beakes G.W."/>
            <person name="Boore J.L."/>
            <person name="Busam D."/>
            <person name="Dumas B."/>
            <person name="Ferriera S."/>
            <person name="Fuerstenberg S.I."/>
            <person name="Gachon C.M."/>
            <person name="Gaulin E."/>
            <person name="Govers F."/>
            <person name="Grenville-Briggs L."/>
            <person name="Horner N."/>
            <person name="Hostetler J."/>
            <person name="Jiang R.H."/>
            <person name="Johnson J."/>
            <person name="Krajaejun T."/>
            <person name="Lin H."/>
            <person name="Meijer H.J."/>
            <person name="Moore B."/>
            <person name="Morris P."/>
            <person name="Phuntmart V."/>
            <person name="Puiu D."/>
            <person name="Shetty J."/>
            <person name="Stajich J.E."/>
            <person name="Tripathy S."/>
            <person name="Wawra S."/>
            <person name="van West P."/>
            <person name="Whitty B.R."/>
            <person name="Coutinho P.M."/>
            <person name="Henrissat B."/>
            <person name="Martin F."/>
            <person name="Thomas P.D."/>
            <person name="Tyler B.M."/>
            <person name="De Vries R.P."/>
            <person name="Kamoun S."/>
            <person name="Yandell M."/>
            <person name="Tisserat N."/>
            <person name="Buell C.R."/>
        </authorList>
    </citation>
    <scope>NUCLEOTIDE SEQUENCE</scope>
    <source>
        <strain evidence="12">DAOM:BR144</strain>
    </source>
</reference>
<evidence type="ECO:0008006" key="13">
    <source>
        <dbReference type="Google" id="ProtNLM"/>
    </source>
</evidence>
<reference evidence="11" key="3">
    <citation type="submission" date="2015-02" db="UniProtKB">
        <authorList>
            <consortium name="EnsemblProtists"/>
        </authorList>
    </citation>
    <scope>IDENTIFICATION</scope>
    <source>
        <strain evidence="11">DAOM BR144</strain>
    </source>
</reference>
<dbReference type="EMBL" id="ADOS01001529">
    <property type="status" value="NOT_ANNOTATED_CDS"/>
    <property type="molecule type" value="Genomic_DNA"/>
</dbReference>
<feature type="transmembrane region" description="Helical" evidence="10">
    <location>
        <begin position="127"/>
        <end position="147"/>
    </location>
</feature>
<reference evidence="12" key="2">
    <citation type="submission" date="2010-04" db="EMBL/GenBank/DDBJ databases">
        <authorList>
            <person name="Buell R."/>
            <person name="Hamilton J."/>
            <person name="Hostetler J."/>
        </authorList>
    </citation>
    <scope>NUCLEOTIDE SEQUENCE [LARGE SCALE GENOMIC DNA]</scope>
    <source>
        <strain evidence="12">DAOM:BR144</strain>
    </source>
</reference>
<dbReference type="PANTHER" id="PTHR16130">
    <property type="entry name" value="LYSOSOMAL COBALAMIN TRANSPORTER-RELATED"/>
    <property type="match status" value="1"/>
</dbReference>
<feature type="transmembrane region" description="Helical" evidence="10">
    <location>
        <begin position="519"/>
        <end position="540"/>
    </location>
</feature>
<sequence length="563" mass="62458">MAGVAATQKTPTSAFAGALQSVSHHTVLIWLLYASVALLLLALSAFIVLYFQPKNAATSSLPAFAATSTISAAPLQISSKFVNVICIFALYLSLLCLFTAPVDVYLLENALPQVHANAQALKILYQVYFAVLALYSFVGAPLVYNYAKQTEIAHLTLRFTAKQRFMAALKRTSCFVLGFSLILLMTMVVLLCGKPANSDIGWLKPLLKISSDLEMLLRLLIGILVLFGLYLWIVVGSRGLASVPLVGLLMEDHGNDDNRNTFQDLLNENAMETQATAQTKETILRRYATSQQLSVADQDRLQQLKQREQILQDRRAVLDANLKQFTIGKRLSCWKIPIGALLLVISLLILVSMLITSLDKLMHSSFEKGFLLNAPKFPNPVDGLLVIASHFFPLDYIVFGVLFLYFFLVSFVVLTRHGLRFLCFRLDRLQPRLTSSSTMTVVSLVMIYMAMVGLFSVLTLAPQYATFGHQAYVDEATGLVKPCTLEEAAKSSASGLPQPHCRMTQLAHFYNTLAVSVPMFGSAFFVGQFLFVFAFFPWVAHAYSMAKALPDPDPKRERLLDNY</sequence>
<comment type="similarity">
    <text evidence="2">Belongs to the LIMR family. LMBRD1 subfamily.</text>
</comment>
<dbReference type="VEuPathDB" id="FungiDB:PYU1_G014150"/>
<dbReference type="InterPro" id="IPR050854">
    <property type="entry name" value="LMBD1_LysCbl_Transport"/>
</dbReference>
<keyword evidence="8" id="KW-0458">Lysosome</keyword>
<feature type="transmembrane region" description="Helical" evidence="10">
    <location>
        <begin position="81"/>
        <end position="107"/>
    </location>
</feature>
<proteinExistence type="inferred from homology"/>
<feature type="transmembrane region" description="Helical" evidence="10">
    <location>
        <begin position="338"/>
        <end position="358"/>
    </location>
</feature>
<accession>K3XAD1</accession>
<organism evidence="11 12">
    <name type="scientific">Globisporangium ultimum (strain ATCC 200006 / CBS 805.95 / DAOM BR144)</name>
    <name type="common">Pythium ultimum</name>
    <dbReference type="NCBI Taxonomy" id="431595"/>
    <lineage>
        <taxon>Eukaryota</taxon>
        <taxon>Sar</taxon>
        <taxon>Stramenopiles</taxon>
        <taxon>Oomycota</taxon>
        <taxon>Peronosporomycetes</taxon>
        <taxon>Pythiales</taxon>
        <taxon>Pythiaceae</taxon>
        <taxon>Globisporangium</taxon>
    </lineage>
</organism>
<evidence type="ECO:0000256" key="10">
    <source>
        <dbReference type="SAM" id="Phobius"/>
    </source>
</evidence>
<keyword evidence="4" id="KW-0846">Cobalamin</keyword>
<dbReference type="EnsemblProtists" id="PYU1_T014180">
    <property type="protein sequence ID" value="PYU1_T014180"/>
    <property type="gene ID" value="PYU1_G014150"/>
</dbReference>
<keyword evidence="3" id="KW-0813">Transport</keyword>
<evidence type="ECO:0000256" key="1">
    <source>
        <dbReference type="ARBA" id="ARBA00004155"/>
    </source>
</evidence>
<dbReference type="AlphaFoldDB" id="K3XAD1"/>
<evidence type="ECO:0000313" key="11">
    <source>
        <dbReference type="EnsemblProtists" id="PYU1_T014180"/>
    </source>
</evidence>
<dbReference type="FunCoup" id="K3XAD1">
    <property type="interactions" value="88"/>
</dbReference>